<reference evidence="2 3" key="1">
    <citation type="submission" date="2016-11" db="EMBL/GenBank/DDBJ databases">
        <authorList>
            <person name="Jaros S."/>
            <person name="Januszkiewicz K."/>
            <person name="Wedrychowicz H."/>
        </authorList>
    </citation>
    <scope>NUCLEOTIDE SEQUENCE [LARGE SCALE GENOMIC DNA]</scope>
    <source>
        <strain evidence="2 3">DSM 26897</strain>
    </source>
</reference>
<feature type="transmembrane region" description="Helical" evidence="1">
    <location>
        <begin position="143"/>
        <end position="163"/>
    </location>
</feature>
<dbReference type="RefSeq" id="WP_178371836.1">
    <property type="nucleotide sequence ID" value="NZ_FQUO01000008.1"/>
</dbReference>
<feature type="transmembrane region" description="Helical" evidence="1">
    <location>
        <begin position="262"/>
        <end position="290"/>
    </location>
</feature>
<dbReference type="InterPro" id="IPR043745">
    <property type="entry name" value="DUF5690"/>
</dbReference>
<evidence type="ECO:0000313" key="2">
    <source>
        <dbReference type="EMBL" id="SHF46958.1"/>
    </source>
</evidence>
<dbReference type="AlphaFoldDB" id="A0A1M5BWM5"/>
<evidence type="ECO:0000256" key="1">
    <source>
        <dbReference type="SAM" id="Phobius"/>
    </source>
</evidence>
<feature type="transmembrane region" description="Helical" evidence="1">
    <location>
        <begin position="302"/>
        <end position="321"/>
    </location>
</feature>
<name>A0A1M5BWM5_9BACT</name>
<proteinExistence type="predicted"/>
<keyword evidence="1" id="KW-0812">Transmembrane</keyword>
<organism evidence="2 3">
    <name type="scientific">Cnuella takakiae</name>
    <dbReference type="NCBI Taxonomy" id="1302690"/>
    <lineage>
        <taxon>Bacteria</taxon>
        <taxon>Pseudomonadati</taxon>
        <taxon>Bacteroidota</taxon>
        <taxon>Chitinophagia</taxon>
        <taxon>Chitinophagales</taxon>
        <taxon>Chitinophagaceae</taxon>
        <taxon>Cnuella</taxon>
    </lineage>
</organism>
<feature type="transmembrane region" description="Helical" evidence="1">
    <location>
        <begin position="113"/>
        <end position="131"/>
    </location>
</feature>
<accession>A0A1M5BWM5</accession>
<gene>
    <name evidence="2" type="ORF">SAMN05444008_108130</name>
</gene>
<dbReference type="Proteomes" id="UP000184368">
    <property type="component" value="Unassembled WGS sequence"/>
</dbReference>
<dbReference type="InterPro" id="IPR036259">
    <property type="entry name" value="MFS_trans_sf"/>
</dbReference>
<feature type="transmembrane region" description="Helical" evidence="1">
    <location>
        <begin position="56"/>
        <end position="76"/>
    </location>
</feature>
<evidence type="ECO:0000313" key="3">
    <source>
        <dbReference type="Proteomes" id="UP000184368"/>
    </source>
</evidence>
<dbReference type="SUPFAM" id="SSF103473">
    <property type="entry name" value="MFS general substrate transporter"/>
    <property type="match status" value="1"/>
</dbReference>
<keyword evidence="1" id="KW-1133">Transmembrane helix</keyword>
<feature type="transmembrane region" description="Helical" evidence="1">
    <location>
        <begin position="394"/>
        <end position="418"/>
    </location>
</feature>
<feature type="transmembrane region" description="Helical" evidence="1">
    <location>
        <begin position="175"/>
        <end position="196"/>
    </location>
</feature>
<sequence>MMQSAAISRWLARKPPAVLVVFAAFCAFAVYCCMYAFRKPFTVAAFNRLQFMGVSYKVWLVTAQVLGYMCSKFYGIRFISALGAGHRAKTIVVLITAAWLALLGFALTPAPWGVVWLLLNGFPLGMVWGVVFSYLEGRRATELMGTVLATSFILASGMMKSAGKWLLLDMGLSEQWMPFCCGAIFLLPMLVATWLLHHVPPPSAADVAHRSVRLPMTAAERLRLLQLLGPGLAAVMLTYVLLTVLRDLRDNFANELWTELGFGASAAVFTHAEIPVSLVVLGAMGSLMLVRSNLKAFLFNHLIIICGFLLALAATLLFSSGMLAPQLWMILSGTGLYISYVPFNCLYFERMIAAFRLKGNVGFLMYLADAFGYLGSVLVLFVKEFWGLRLSWTAFFVQAIWVMSLMGILGTVMAALYFRKKHTGWPLQEASPTRLPDPVVVAA</sequence>
<dbReference type="Pfam" id="PF18943">
    <property type="entry name" value="DUF5690"/>
    <property type="match status" value="1"/>
</dbReference>
<feature type="transmembrane region" description="Helical" evidence="1">
    <location>
        <begin position="360"/>
        <end position="382"/>
    </location>
</feature>
<feature type="transmembrane region" description="Helical" evidence="1">
    <location>
        <begin position="224"/>
        <end position="242"/>
    </location>
</feature>
<protein>
    <submittedName>
        <fullName evidence="2">Sugar phosphate permease</fullName>
    </submittedName>
</protein>
<dbReference type="EMBL" id="FQUO01000008">
    <property type="protein sequence ID" value="SHF46958.1"/>
    <property type="molecule type" value="Genomic_DNA"/>
</dbReference>
<dbReference type="STRING" id="1302690.BUE76_17915"/>
<feature type="transmembrane region" description="Helical" evidence="1">
    <location>
        <begin position="88"/>
        <end position="107"/>
    </location>
</feature>
<keyword evidence="1" id="KW-0472">Membrane</keyword>
<keyword evidence="3" id="KW-1185">Reference proteome</keyword>
<feature type="transmembrane region" description="Helical" evidence="1">
    <location>
        <begin position="327"/>
        <end position="348"/>
    </location>
</feature>